<dbReference type="EMBL" id="MNQH01000027">
    <property type="protein sequence ID" value="OKY94434.1"/>
    <property type="molecule type" value="Genomic_DNA"/>
</dbReference>
<dbReference type="GeneID" id="73803275"/>
<dbReference type="RefSeq" id="WP_004329002.1">
    <property type="nucleotide sequence ID" value="NZ_BAAFKT010000004.1"/>
</dbReference>
<dbReference type="GO" id="GO:0016787">
    <property type="term" value="F:hydrolase activity"/>
    <property type="evidence" value="ECO:0007669"/>
    <property type="project" value="UniProtKB-KW"/>
</dbReference>
<evidence type="ECO:0000313" key="2">
    <source>
        <dbReference type="Proteomes" id="UP000187417"/>
    </source>
</evidence>
<sequence>MKKEWNDVREFHEKFGHPCPDAPRMLDKKRSLSRAKWMNEEVAEFLVAEDIYEQADAMIDLMYFALGTMVEMGLEPDELFEIVQQANMAKLWPDGKPHYNPKDGKVIKPDTWEDPAPKIRACIDAVIARKGK</sequence>
<dbReference type="CDD" id="cd11545">
    <property type="entry name" value="NTP-PPase_YP_001813558"/>
    <property type="match status" value="1"/>
</dbReference>
<dbReference type="Gene3D" id="1.10.3420.10">
    <property type="entry name" value="putative ntp pyrophosphohydrolase like domain"/>
    <property type="match status" value="1"/>
</dbReference>
<evidence type="ECO:0000313" key="1">
    <source>
        <dbReference type="EMBL" id="OKY94434.1"/>
    </source>
</evidence>
<comment type="caution">
    <text evidence="1">The sequence shown here is derived from an EMBL/GenBank/DDBJ whole genome shotgun (WGS) entry which is preliminary data.</text>
</comment>
<name>A0A1Q6F691_9BACT</name>
<keyword evidence="1" id="KW-0378">Hydrolase</keyword>
<dbReference type="InterPro" id="IPR021130">
    <property type="entry name" value="PRib-ATP_PPHydrolase-like"/>
</dbReference>
<dbReference type="InterPro" id="IPR023292">
    <property type="entry name" value="NTP_PyroPHydrolase-like_dom_sf"/>
</dbReference>
<protein>
    <submittedName>
        <fullName evidence="1">HAD family hydrolase</fullName>
    </submittedName>
</protein>
<dbReference type="Pfam" id="PF01503">
    <property type="entry name" value="PRA-PH"/>
    <property type="match status" value="1"/>
</dbReference>
<organism evidence="1 2">
    <name type="scientific">Alistipes putredinis</name>
    <dbReference type="NCBI Taxonomy" id="28117"/>
    <lineage>
        <taxon>Bacteria</taxon>
        <taxon>Pseudomonadati</taxon>
        <taxon>Bacteroidota</taxon>
        <taxon>Bacteroidia</taxon>
        <taxon>Bacteroidales</taxon>
        <taxon>Rikenellaceae</taxon>
        <taxon>Alistipes</taxon>
    </lineage>
</organism>
<dbReference type="AlphaFoldDB" id="A0A1Q6F691"/>
<dbReference type="Proteomes" id="UP000187417">
    <property type="component" value="Unassembled WGS sequence"/>
</dbReference>
<accession>A0A1Q6F691</accession>
<gene>
    <name evidence="1" type="ORF">BHV66_05640</name>
</gene>
<proteinExistence type="predicted"/>
<reference evidence="1 2" key="1">
    <citation type="journal article" date="2016" name="Nat. Biotechnol.">
        <title>Measurement of bacterial replication rates in microbial communities.</title>
        <authorList>
            <person name="Brown C.T."/>
            <person name="Olm M.R."/>
            <person name="Thomas B.C."/>
            <person name="Banfield J.F."/>
        </authorList>
    </citation>
    <scope>NUCLEOTIDE SEQUENCE [LARGE SCALE GENOMIC DNA]</scope>
    <source>
        <strain evidence="1">CAG:67_53_122</strain>
    </source>
</reference>
<dbReference type="STRING" id="28117.BHV66_05640"/>